<protein>
    <submittedName>
        <fullName evidence="1">Uncharacterized protein</fullName>
    </submittedName>
</protein>
<dbReference type="EMBL" id="CADEPI010000093">
    <property type="protein sequence ID" value="CAB3374054.1"/>
    <property type="molecule type" value="Genomic_DNA"/>
</dbReference>
<organism evidence="1 2">
    <name type="scientific">Cloeon dipterum</name>
    <dbReference type="NCBI Taxonomy" id="197152"/>
    <lineage>
        <taxon>Eukaryota</taxon>
        <taxon>Metazoa</taxon>
        <taxon>Ecdysozoa</taxon>
        <taxon>Arthropoda</taxon>
        <taxon>Hexapoda</taxon>
        <taxon>Insecta</taxon>
        <taxon>Pterygota</taxon>
        <taxon>Palaeoptera</taxon>
        <taxon>Ephemeroptera</taxon>
        <taxon>Pisciforma</taxon>
        <taxon>Baetidae</taxon>
        <taxon>Cloeon</taxon>
    </lineage>
</organism>
<reference evidence="1 2" key="1">
    <citation type="submission" date="2020-04" db="EMBL/GenBank/DDBJ databases">
        <authorList>
            <person name="Alioto T."/>
            <person name="Alioto T."/>
            <person name="Gomez Garrido J."/>
        </authorList>
    </citation>
    <scope>NUCLEOTIDE SEQUENCE [LARGE SCALE GENOMIC DNA]</scope>
</reference>
<sequence length="224" mass="25560">MGHQHITYSSVNIPPLPQIERWWVGGAVLGPSEYKAEYRSRKPDVWNIEQYPPDNKYMSPNLLQPHTSAHFSGAGYAKKVRSEASSIFPSWKDAWLSETKRSFSQTAVGEKDSLTFSHDLGIKPESWGYARQETWFCPLYARKESMLEEKVYEYEDSFRIVPSKESISRPMKTEFQGAYKGTQPRQPSNLPNVVSQLQQYETILAPNMYDTSAATIGSNLPLIL</sequence>
<gene>
    <name evidence="1" type="ORF">CLODIP_2_CD13798</name>
</gene>
<keyword evidence="2" id="KW-1185">Reference proteome</keyword>
<evidence type="ECO:0000313" key="2">
    <source>
        <dbReference type="Proteomes" id="UP000494165"/>
    </source>
</evidence>
<evidence type="ECO:0000313" key="1">
    <source>
        <dbReference type="EMBL" id="CAB3374054.1"/>
    </source>
</evidence>
<dbReference type="AlphaFoldDB" id="A0A8S1D169"/>
<comment type="caution">
    <text evidence="1">The sequence shown here is derived from an EMBL/GenBank/DDBJ whole genome shotgun (WGS) entry which is preliminary data.</text>
</comment>
<accession>A0A8S1D169</accession>
<proteinExistence type="predicted"/>
<name>A0A8S1D169_9INSE</name>
<dbReference type="Proteomes" id="UP000494165">
    <property type="component" value="Unassembled WGS sequence"/>
</dbReference>